<organism evidence="1 2">
    <name type="scientific">Aphanomyces euteiches</name>
    <dbReference type="NCBI Taxonomy" id="100861"/>
    <lineage>
        <taxon>Eukaryota</taxon>
        <taxon>Sar</taxon>
        <taxon>Stramenopiles</taxon>
        <taxon>Oomycota</taxon>
        <taxon>Saprolegniomycetes</taxon>
        <taxon>Saprolegniales</taxon>
        <taxon>Verrucalvaceae</taxon>
        <taxon>Aphanomyces</taxon>
    </lineage>
</organism>
<reference evidence="1 2" key="1">
    <citation type="submission" date="2019-07" db="EMBL/GenBank/DDBJ databases">
        <title>Genomics analysis of Aphanomyces spp. identifies a new class of oomycete effector associated with host adaptation.</title>
        <authorList>
            <person name="Gaulin E."/>
        </authorList>
    </citation>
    <scope>NUCLEOTIDE SEQUENCE [LARGE SCALE GENOMIC DNA]</scope>
    <source>
        <strain evidence="1 2">ATCC 201684</strain>
    </source>
</reference>
<evidence type="ECO:0000313" key="2">
    <source>
        <dbReference type="Proteomes" id="UP000481153"/>
    </source>
</evidence>
<gene>
    <name evidence="1" type="ORF">Ae201684_011106</name>
</gene>
<dbReference type="OrthoDB" id="59970at2759"/>
<dbReference type="AlphaFoldDB" id="A0A6G0WWE3"/>
<keyword evidence="2" id="KW-1185">Reference proteome</keyword>
<dbReference type="EMBL" id="VJMJ01000140">
    <property type="protein sequence ID" value="KAF0731806.1"/>
    <property type="molecule type" value="Genomic_DNA"/>
</dbReference>
<evidence type="ECO:0000313" key="1">
    <source>
        <dbReference type="EMBL" id="KAF0731806.1"/>
    </source>
</evidence>
<dbReference type="VEuPathDB" id="FungiDB:AeMF1_011376"/>
<accession>A0A6G0WWE3</accession>
<evidence type="ECO:0008006" key="3">
    <source>
        <dbReference type="Google" id="ProtNLM"/>
    </source>
</evidence>
<protein>
    <recommendedName>
        <fullName evidence="3">tRNA-splicing endonuclease subunit Sen15 domain-containing protein</fullName>
    </recommendedName>
</protein>
<name>A0A6G0WWE3_9STRA</name>
<dbReference type="Proteomes" id="UP000481153">
    <property type="component" value="Unassembled WGS sequence"/>
</dbReference>
<proteinExistence type="predicted"/>
<sequence length="146" mass="16465">MLVKLGHASIDDQIDLASRDAWNQAFPHVPRHVHDVWIDLVVRKGMQQWSLFQEEDHDAYFLVGHISKRAMSDGKPVLHAAALDDEDPIVVFCQRETSSIDMRDIGRIRSALFATDAPSIRHIYIALVAQSPQSISYYAAQDSLVV</sequence>
<comment type="caution">
    <text evidence="1">The sequence shown here is derived from an EMBL/GenBank/DDBJ whole genome shotgun (WGS) entry which is preliminary data.</text>
</comment>